<gene>
    <name evidence="14" type="ORF">HPB52_013683</name>
</gene>
<dbReference type="Proteomes" id="UP000821837">
    <property type="component" value="Unassembled WGS sequence"/>
</dbReference>
<comment type="function">
    <text evidence="1">May be involved in transcriptional regulation.</text>
</comment>
<dbReference type="VEuPathDB" id="VectorBase:RSAN_037297"/>
<evidence type="ECO:0000256" key="3">
    <source>
        <dbReference type="ARBA" id="ARBA00006991"/>
    </source>
</evidence>
<proteinExistence type="inferred from homology"/>
<dbReference type="EMBL" id="JABSTV010001248">
    <property type="protein sequence ID" value="KAH7969016.1"/>
    <property type="molecule type" value="Genomic_DNA"/>
</dbReference>
<name>A0A9D4T229_RHISA</name>
<keyword evidence="9" id="KW-0238">DNA-binding</keyword>
<accession>A0A9D4T229</accession>
<protein>
    <recommendedName>
        <fullName evidence="13">C2H2-type domain-containing protein</fullName>
    </recommendedName>
</protein>
<evidence type="ECO:0000256" key="6">
    <source>
        <dbReference type="ARBA" id="ARBA00022771"/>
    </source>
</evidence>
<evidence type="ECO:0000256" key="1">
    <source>
        <dbReference type="ARBA" id="ARBA00003767"/>
    </source>
</evidence>
<keyword evidence="8" id="KW-0805">Transcription regulation</keyword>
<feature type="domain" description="C2H2-type" evidence="13">
    <location>
        <begin position="10"/>
        <end position="37"/>
    </location>
</feature>
<keyword evidence="5" id="KW-0677">Repeat</keyword>
<dbReference type="Gene3D" id="3.30.160.60">
    <property type="entry name" value="Classic Zinc Finger"/>
    <property type="match status" value="3"/>
</dbReference>
<dbReference type="SUPFAM" id="SSF57667">
    <property type="entry name" value="beta-beta-alpha zinc fingers"/>
    <property type="match status" value="2"/>
</dbReference>
<dbReference type="InterPro" id="IPR013087">
    <property type="entry name" value="Znf_C2H2_type"/>
</dbReference>
<evidence type="ECO:0000256" key="2">
    <source>
        <dbReference type="ARBA" id="ARBA00004123"/>
    </source>
</evidence>
<comment type="caution">
    <text evidence="14">The sequence shown here is derived from an EMBL/GenBank/DDBJ whole genome shotgun (WGS) entry which is preliminary data.</text>
</comment>
<dbReference type="AlphaFoldDB" id="A0A9D4T229"/>
<dbReference type="PROSITE" id="PS50157">
    <property type="entry name" value="ZINC_FINGER_C2H2_2"/>
    <property type="match status" value="3"/>
</dbReference>
<organism evidence="14 15">
    <name type="scientific">Rhipicephalus sanguineus</name>
    <name type="common">Brown dog tick</name>
    <name type="synonym">Ixodes sanguineus</name>
    <dbReference type="NCBI Taxonomy" id="34632"/>
    <lineage>
        <taxon>Eukaryota</taxon>
        <taxon>Metazoa</taxon>
        <taxon>Ecdysozoa</taxon>
        <taxon>Arthropoda</taxon>
        <taxon>Chelicerata</taxon>
        <taxon>Arachnida</taxon>
        <taxon>Acari</taxon>
        <taxon>Parasitiformes</taxon>
        <taxon>Ixodida</taxon>
        <taxon>Ixodoidea</taxon>
        <taxon>Ixodidae</taxon>
        <taxon>Rhipicephalinae</taxon>
        <taxon>Rhipicephalus</taxon>
        <taxon>Rhipicephalus</taxon>
    </lineage>
</organism>
<evidence type="ECO:0000256" key="7">
    <source>
        <dbReference type="ARBA" id="ARBA00022833"/>
    </source>
</evidence>
<keyword evidence="4" id="KW-0479">Metal-binding</keyword>
<dbReference type="PROSITE" id="PS00028">
    <property type="entry name" value="ZINC_FINGER_C2H2_1"/>
    <property type="match status" value="2"/>
</dbReference>
<dbReference type="InterPro" id="IPR036236">
    <property type="entry name" value="Znf_C2H2_sf"/>
</dbReference>
<feature type="domain" description="C2H2-type" evidence="13">
    <location>
        <begin position="38"/>
        <end position="65"/>
    </location>
</feature>
<evidence type="ECO:0000256" key="10">
    <source>
        <dbReference type="ARBA" id="ARBA00023163"/>
    </source>
</evidence>
<evidence type="ECO:0000256" key="4">
    <source>
        <dbReference type="ARBA" id="ARBA00022723"/>
    </source>
</evidence>
<dbReference type="GO" id="GO:0008270">
    <property type="term" value="F:zinc ion binding"/>
    <property type="evidence" value="ECO:0007669"/>
    <property type="project" value="UniProtKB-KW"/>
</dbReference>
<evidence type="ECO:0000256" key="8">
    <source>
        <dbReference type="ARBA" id="ARBA00023015"/>
    </source>
</evidence>
<keyword evidence="15" id="KW-1185">Reference proteome</keyword>
<sequence length="90" mass="10252">MPALGQGNRLVCRYCGYVSSNASYLANHERTHTGERPFPCPVCPKAFNWKVDLKRHLRTHTGEKPFPCSLCGRSFRIRSHLTGHLRCHST</sequence>
<comment type="subcellular location">
    <subcellularLocation>
        <location evidence="2">Nucleus</location>
    </subcellularLocation>
</comment>
<feature type="domain" description="C2H2-type" evidence="13">
    <location>
        <begin position="66"/>
        <end position="90"/>
    </location>
</feature>
<dbReference type="GO" id="GO:0000978">
    <property type="term" value="F:RNA polymerase II cis-regulatory region sequence-specific DNA binding"/>
    <property type="evidence" value="ECO:0007669"/>
    <property type="project" value="TreeGrafter"/>
</dbReference>
<evidence type="ECO:0000256" key="12">
    <source>
        <dbReference type="PROSITE-ProRule" id="PRU00042"/>
    </source>
</evidence>
<dbReference type="FunFam" id="3.30.160.60:FF:000966">
    <property type="entry name" value="ZFP90 zinc finger protein"/>
    <property type="match status" value="1"/>
</dbReference>
<dbReference type="GO" id="GO:0000981">
    <property type="term" value="F:DNA-binding transcription factor activity, RNA polymerase II-specific"/>
    <property type="evidence" value="ECO:0007669"/>
    <property type="project" value="TreeGrafter"/>
</dbReference>
<reference evidence="14" key="2">
    <citation type="submission" date="2021-09" db="EMBL/GenBank/DDBJ databases">
        <authorList>
            <person name="Jia N."/>
            <person name="Wang J."/>
            <person name="Shi W."/>
            <person name="Du L."/>
            <person name="Sun Y."/>
            <person name="Zhan W."/>
            <person name="Jiang J."/>
            <person name="Wang Q."/>
            <person name="Zhang B."/>
            <person name="Ji P."/>
            <person name="Sakyi L.B."/>
            <person name="Cui X."/>
            <person name="Yuan T."/>
            <person name="Jiang B."/>
            <person name="Yang W."/>
            <person name="Lam T.T.-Y."/>
            <person name="Chang Q."/>
            <person name="Ding S."/>
            <person name="Wang X."/>
            <person name="Zhu J."/>
            <person name="Ruan X."/>
            <person name="Zhao L."/>
            <person name="Wei J."/>
            <person name="Que T."/>
            <person name="Du C."/>
            <person name="Cheng J."/>
            <person name="Dai P."/>
            <person name="Han X."/>
            <person name="Huang E."/>
            <person name="Gao Y."/>
            <person name="Liu J."/>
            <person name="Shao H."/>
            <person name="Ye R."/>
            <person name="Li L."/>
            <person name="Wei W."/>
            <person name="Wang X."/>
            <person name="Wang C."/>
            <person name="Huo Q."/>
            <person name="Li W."/>
            <person name="Guo W."/>
            <person name="Chen H."/>
            <person name="Chen S."/>
            <person name="Zhou L."/>
            <person name="Zhou L."/>
            <person name="Ni X."/>
            <person name="Tian J."/>
            <person name="Zhou Y."/>
            <person name="Sheng Y."/>
            <person name="Liu T."/>
            <person name="Pan Y."/>
            <person name="Xia L."/>
            <person name="Li J."/>
            <person name="Zhao F."/>
            <person name="Cao W."/>
        </authorList>
    </citation>
    <scope>NUCLEOTIDE SEQUENCE</scope>
    <source>
        <strain evidence="14">Rsan-2018</strain>
        <tissue evidence="14">Larvae</tissue>
    </source>
</reference>
<comment type="similarity">
    <text evidence="3">Belongs to the krueppel C2H2-type zinc-finger protein family.</text>
</comment>
<evidence type="ECO:0000256" key="5">
    <source>
        <dbReference type="ARBA" id="ARBA00022737"/>
    </source>
</evidence>
<dbReference type="Pfam" id="PF13465">
    <property type="entry name" value="zf-H2C2_2"/>
    <property type="match status" value="2"/>
</dbReference>
<evidence type="ECO:0000313" key="14">
    <source>
        <dbReference type="EMBL" id="KAH7969016.1"/>
    </source>
</evidence>
<dbReference type="FunFam" id="3.30.160.60:FF:002343">
    <property type="entry name" value="Zinc finger protein 33A"/>
    <property type="match status" value="1"/>
</dbReference>
<evidence type="ECO:0000259" key="13">
    <source>
        <dbReference type="PROSITE" id="PS50157"/>
    </source>
</evidence>
<keyword evidence="7" id="KW-0862">Zinc</keyword>
<evidence type="ECO:0000313" key="15">
    <source>
        <dbReference type="Proteomes" id="UP000821837"/>
    </source>
</evidence>
<keyword evidence="6 12" id="KW-0863">Zinc-finger</keyword>
<reference evidence="14" key="1">
    <citation type="journal article" date="2020" name="Cell">
        <title>Large-Scale Comparative Analyses of Tick Genomes Elucidate Their Genetic Diversity and Vector Capacities.</title>
        <authorList>
            <consortium name="Tick Genome and Microbiome Consortium (TIGMIC)"/>
            <person name="Jia N."/>
            <person name="Wang J."/>
            <person name="Shi W."/>
            <person name="Du L."/>
            <person name="Sun Y."/>
            <person name="Zhan W."/>
            <person name="Jiang J.F."/>
            <person name="Wang Q."/>
            <person name="Zhang B."/>
            <person name="Ji P."/>
            <person name="Bell-Sakyi L."/>
            <person name="Cui X.M."/>
            <person name="Yuan T.T."/>
            <person name="Jiang B.G."/>
            <person name="Yang W.F."/>
            <person name="Lam T.T."/>
            <person name="Chang Q.C."/>
            <person name="Ding S.J."/>
            <person name="Wang X.J."/>
            <person name="Zhu J.G."/>
            <person name="Ruan X.D."/>
            <person name="Zhao L."/>
            <person name="Wei J.T."/>
            <person name="Ye R.Z."/>
            <person name="Que T.C."/>
            <person name="Du C.H."/>
            <person name="Zhou Y.H."/>
            <person name="Cheng J.X."/>
            <person name="Dai P.F."/>
            <person name="Guo W.B."/>
            <person name="Han X.H."/>
            <person name="Huang E.J."/>
            <person name="Li L.F."/>
            <person name="Wei W."/>
            <person name="Gao Y.C."/>
            <person name="Liu J.Z."/>
            <person name="Shao H.Z."/>
            <person name="Wang X."/>
            <person name="Wang C.C."/>
            <person name="Yang T.C."/>
            <person name="Huo Q.B."/>
            <person name="Li W."/>
            <person name="Chen H.Y."/>
            <person name="Chen S.E."/>
            <person name="Zhou L.G."/>
            <person name="Ni X.B."/>
            <person name="Tian J.H."/>
            <person name="Sheng Y."/>
            <person name="Liu T."/>
            <person name="Pan Y.S."/>
            <person name="Xia L.Y."/>
            <person name="Li J."/>
            <person name="Zhao F."/>
            <person name="Cao W.C."/>
        </authorList>
    </citation>
    <scope>NUCLEOTIDE SEQUENCE</scope>
    <source>
        <strain evidence="14">Rsan-2018</strain>
    </source>
</reference>
<keyword evidence="10" id="KW-0804">Transcription</keyword>
<evidence type="ECO:0000256" key="9">
    <source>
        <dbReference type="ARBA" id="ARBA00023125"/>
    </source>
</evidence>
<dbReference type="GO" id="GO:0005634">
    <property type="term" value="C:nucleus"/>
    <property type="evidence" value="ECO:0007669"/>
    <property type="project" value="UniProtKB-SubCell"/>
</dbReference>
<evidence type="ECO:0000256" key="11">
    <source>
        <dbReference type="ARBA" id="ARBA00023242"/>
    </source>
</evidence>
<dbReference type="PANTHER" id="PTHR23235:SF120">
    <property type="entry name" value="KRUPPEL-LIKE FACTOR 15"/>
    <property type="match status" value="1"/>
</dbReference>
<dbReference type="PANTHER" id="PTHR23235">
    <property type="entry name" value="KRUEPPEL-LIKE TRANSCRIPTION FACTOR"/>
    <property type="match status" value="1"/>
</dbReference>
<dbReference type="SMART" id="SM00355">
    <property type="entry name" value="ZnF_C2H2"/>
    <property type="match status" value="3"/>
</dbReference>
<keyword evidence="11" id="KW-0539">Nucleus</keyword>